<accession>A0ABP1QFF8</accession>
<dbReference type="Proteomes" id="UP001642540">
    <property type="component" value="Unassembled WGS sequence"/>
</dbReference>
<organism evidence="1 2">
    <name type="scientific">Orchesella dallaii</name>
    <dbReference type="NCBI Taxonomy" id="48710"/>
    <lineage>
        <taxon>Eukaryota</taxon>
        <taxon>Metazoa</taxon>
        <taxon>Ecdysozoa</taxon>
        <taxon>Arthropoda</taxon>
        <taxon>Hexapoda</taxon>
        <taxon>Collembola</taxon>
        <taxon>Entomobryomorpha</taxon>
        <taxon>Entomobryoidea</taxon>
        <taxon>Orchesellidae</taxon>
        <taxon>Orchesellinae</taxon>
        <taxon>Orchesella</taxon>
    </lineage>
</organism>
<evidence type="ECO:0000313" key="1">
    <source>
        <dbReference type="EMBL" id="CAL8097136.1"/>
    </source>
</evidence>
<evidence type="ECO:0008006" key="3">
    <source>
        <dbReference type="Google" id="ProtNLM"/>
    </source>
</evidence>
<name>A0ABP1QFF8_9HEXA</name>
<keyword evidence="2" id="KW-1185">Reference proteome</keyword>
<comment type="caution">
    <text evidence="1">The sequence shown here is derived from an EMBL/GenBank/DDBJ whole genome shotgun (WGS) entry which is preliminary data.</text>
</comment>
<protein>
    <recommendedName>
        <fullName evidence="3">Stabilizer of axonemal microtubules 2</fullName>
    </recommendedName>
</protein>
<evidence type="ECO:0000313" key="2">
    <source>
        <dbReference type="Proteomes" id="UP001642540"/>
    </source>
</evidence>
<dbReference type="EMBL" id="CAXLJM020000028">
    <property type="protein sequence ID" value="CAL8097136.1"/>
    <property type="molecule type" value="Genomic_DNA"/>
</dbReference>
<reference evidence="1 2" key="1">
    <citation type="submission" date="2024-08" db="EMBL/GenBank/DDBJ databases">
        <authorList>
            <person name="Cucini C."/>
            <person name="Frati F."/>
        </authorList>
    </citation>
    <scope>NUCLEOTIDE SEQUENCE [LARGE SCALE GENOMIC DNA]</scope>
</reference>
<proteinExistence type="predicted"/>
<gene>
    <name evidence="1" type="ORF">ODALV1_LOCUS9559</name>
</gene>
<sequence>MCDCFPQVGGSVPVPEQCKQTTGNSEYGENFKQWGNPVLSKSFTPQPGAPDNVWKQRYSFSKGPRFGVPPYCDCTPPVERSRFESTYNRDFNDCVFNDSSTRRNRVVDGVRPQFGTFLPKQFMCPFTTETTYARSFDMPQAHFGQICGQQDPCGGPCVQPCSDEGCQNPCGIEIRYSTKKVKPPQPKLLKENLIKPGTDTSDCCRCPKPIPCCPCPEDAKVCDACCACEHPCKLHQAATIPSRKYPISWNTPRYVPDPRVPPRRPKLLCAGGTLECPVQNQFPTQQAIKQAKYRLMDKLEQERCRYPPACIESIYRASYKFPPFKDIPKYASRDHQVKARKAQAEYDDKGFPPKCIPYYCLEGGRPKDPRPPFDHFSTYEADYIWDYGTRYKLLGGEIPCQFEVKPLCCEVKHASEFIKERTEEKERWGEDWECCPPPPE</sequence>